<dbReference type="Proteomes" id="UP000325779">
    <property type="component" value="Unassembled WGS sequence"/>
</dbReference>
<comment type="caution">
    <text evidence="2">The sequence shown here is derived from an EMBL/GenBank/DDBJ whole genome shotgun (WGS) entry which is preliminary data.</text>
</comment>
<name>A0ABD7VGY9_PSEFL</name>
<gene>
    <name evidence="2" type="ORF">PS732_03053</name>
</gene>
<protein>
    <submittedName>
        <fullName evidence="2">Uncharacterized protein</fullName>
    </submittedName>
</protein>
<reference evidence="2 3" key="1">
    <citation type="submission" date="2019-09" db="EMBL/GenBank/DDBJ databases">
        <authorList>
            <person name="Chandra G."/>
            <person name="Truman W A."/>
        </authorList>
    </citation>
    <scope>NUCLEOTIDE SEQUENCE [LARGE SCALE GENOMIC DNA]</scope>
    <source>
        <strain evidence="2">PS732</strain>
    </source>
</reference>
<proteinExistence type="predicted"/>
<evidence type="ECO:0000313" key="3">
    <source>
        <dbReference type="Proteomes" id="UP000325779"/>
    </source>
</evidence>
<dbReference type="AlphaFoldDB" id="A0ABD7VGY9"/>
<feature type="region of interest" description="Disordered" evidence="1">
    <location>
        <begin position="371"/>
        <end position="391"/>
    </location>
</feature>
<sequence>MTVYKQNTNEDPGRAAIKAIRAAKSARAATPPELQGLLENVPGDDPNKLPKARQGVDNDVIINSVLELTPPTPPGRSVELQLLWDDLPVGEPISVKTPVAPMQTLVLPALYTITEGPHRLSYRVKYVEDIADFHTPVQIIIDKTAPNKDAQAAAIILPPEYADKRITIERLDANPLVPLTIPQHTDRKTGDVAGVFMGPSYPGSFIGSYVTPDDSDSAMTVDLQKLQIENGREGKRIIYYQWIDRVGNEAQQPSVPLNVVVELTAAPANLKPLSVPEAPAPDHLITIKDAFPHVAVVIEEGYDNIGTEDEVSLSFDNIPQPRKRASDGFPMIFDIPYAHVKRNGLGPRAAAVGYSVWRGTQEYPELTPVPVNVDLRRPGTLPPDPENPDTGNPNLAQVSVQAAVTTEPNKFELVDAGQDGTATTAIDDVRENGDIYQLFMGGVAVPGARYVVDGSESDGDPVIFTIPHAFMTAQGNNPDAKVHYEITNPLIPDGNPNSSVRRSVSVYIVAVTLPTPKINFTVMDSGDEFLTCSSLRSVAGQGHVAVVTVPGGEPLAPGLKLQFSWDGVGWDGTAPVPLPPYPFEKILSGNEHLDGFTVYLPYDTALEPIKDGSGSIRYEAVIGGRDEGSDPHEVQVVARTSAGAVCPVP</sequence>
<organism evidence="2 3">
    <name type="scientific">Pseudomonas fluorescens</name>
    <dbReference type="NCBI Taxonomy" id="294"/>
    <lineage>
        <taxon>Bacteria</taxon>
        <taxon>Pseudomonadati</taxon>
        <taxon>Pseudomonadota</taxon>
        <taxon>Gammaproteobacteria</taxon>
        <taxon>Pseudomonadales</taxon>
        <taxon>Pseudomonadaceae</taxon>
        <taxon>Pseudomonas</taxon>
    </lineage>
</organism>
<accession>A0ABD7VGY9</accession>
<evidence type="ECO:0000313" key="2">
    <source>
        <dbReference type="EMBL" id="VVP04558.1"/>
    </source>
</evidence>
<dbReference type="RefSeq" id="WP_150597185.1">
    <property type="nucleotide sequence ID" value="NZ_CABVIJ010000012.1"/>
</dbReference>
<evidence type="ECO:0000256" key="1">
    <source>
        <dbReference type="SAM" id="MobiDB-lite"/>
    </source>
</evidence>
<dbReference type="EMBL" id="CABVIJ010000012">
    <property type="protein sequence ID" value="VVP04558.1"/>
    <property type="molecule type" value="Genomic_DNA"/>
</dbReference>